<keyword evidence="3" id="KW-1185">Reference proteome</keyword>
<protein>
    <recommendedName>
        <fullName evidence="4">Secreted protein</fullName>
    </recommendedName>
</protein>
<evidence type="ECO:0000313" key="2">
    <source>
        <dbReference type="EMBL" id="KAJ1109444.1"/>
    </source>
</evidence>
<dbReference type="Proteomes" id="UP001066276">
    <property type="component" value="Chromosome 9"/>
</dbReference>
<accession>A0AAV7N432</accession>
<reference evidence="2" key="1">
    <citation type="journal article" date="2022" name="bioRxiv">
        <title>Sequencing and chromosome-scale assembly of the giantPleurodeles waltlgenome.</title>
        <authorList>
            <person name="Brown T."/>
            <person name="Elewa A."/>
            <person name="Iarovenko S."/>
            <person name="Subramanian E."/>
            <person name="Araus A.J."/>
            <person name="Petzold A."/>
            <person name="Susuki M."/>
            <person name="Suzuki K.-i.T."/>
            <person name="Hayashi T."/>
            <person name="Toyoda A."/>
            <person name="Oliveira C."/>
            <person name="Osipova E."/>
            <person name="Leigh N.D."/>
            <person name="Simon A."/>
            <person name="Yun M.H."/>
        </authorList>
    </citation>
    <scope>NUCLEOTIDE SEQUENCE</scope>
    <source>
        <strain evidence="2">20211129_DDA</strain>
        <tissue evidence="2">Liver</tissue>
    </source>
</reference>
<name>A0AAV7N432_PLEWA</name>
<dbReference type="EMBL" id="JANPWB010000013">
    <property type="protein sequence ID" value="KAJ1109444.1"/>
    <property type="molecule type" value="Genomic_DNA"/>
</dbReference>
<organism evidence="2 3">
    <name type="scientific">Pleurodeles waltl</name>
    <name type="common">Iberian ribbed newt</name>
    <dbReference type="NCBI Taxonomy" id="8319"/>
    <lineage>
        <taxon>Eukaryota</taxon>
        <taxon>Metazoa</taxon>
        <taxon>Chordata</taxon>
        <taxon>Craniata</taxon>
        <taxon>Vertebrata</taxon>
        <taxon>Euteleostomi</taxon>
        <taxon>Amphibia</taxon>
        <taxon>Batrachia</taxon>
        <taxon>Caudata</taxon>
        <taxon>Salamandroidea</taxon>
        <taxon>Salamandridae</taxon>
        <taxon>Pleurodelinae</taxon>
        <taxon>Pleurodeles</taxon>
    </lineage>
</organism>
<feature type="signal peptide" evidence="1">
    <location>
        <begin position="1"/>
        <end position="18"/>
    </location>
</feature>
<proteinExistence type="predicted"/>
<comment type="caution">
    <text evidence="2">The sequence shown here is derived from an EMBL/GenBank/DDBJ whole genome shotgun (WGS) entry which is preliminary data.</text>
</comment>
<evidence type="ECO:0000256" key="1">
    <source>
        <dbReference type="SAM" id="SignalP"/>
    </source>
</evidence>
<sequence length="70" mass="7519">MLWGVMTLLGCDDTLGYADDVWYDDGCGVMMMLWGTLCCEVDHGAATGDETPLGGYSVTEAHDDGVGLRR</sequence>
<feature type="chain" id="PRO_5043709229" description="Secreted protein" evidence="1">
    <location>
        <begin position="19"/>
        <end position="70"/>
    </location>
</feature>
<keyword evidence="1" id="KW-0732">Signal</keyword>
<gene>
    <name evidence="2" type="ORF">NDU88_006804</name>
</gene>
<evidence type="ECO:0000313" key="3">
    <source>
        <dbReference type="Proteomes" id="UP001066276"/>
    </source>
</evidence>
<evidence type="ECO:0008006" key="4">
    <source>
        <dbReference type="Google" id="ProtNLM"/>
    </source>
</evidence>
<dbReference type="AlphaFoldDB" id="A0AAV7N432"/>